<dbReference type="SUPFAM" id="SSF53920">
    <property type="entry name" value="Fe-only hydrogenase"/>
    <property type="match status" value="1"/>
</dbReference>
<evidence type="ECO:0000256" key="6">
    <source>
        <dbReference type="ARBA" id="ARBA00025700"/>
    </source>
</evidence>
<evidence type="ECO:0000259" key="7">
    <source>
        <dbReference type="Pfam" id="PF02906"/>
    </source>
</evidence>
<dbReference type="InterPro" id="IPR009016">
    <property type="entry name" value="Fe_hydrogenase"/>
</dbReference>
<dbReference type="GO" id="GO:0006888">
    <property type="term" value="P:endoplasmic reticulum to Golgi vesicle-mediated transport"/>
    <property type="evidence" value="ECO:0007669"/>
    <property type="project" value="InterPro"/>
</dbReference>
<evidence type="ECO:0000256" key="1">
    <source>
        <dbReference type="ARBA" id="ARBA00004556"/>
    </source>
</evidence>
<dbReference type="EMBL" id="KI660365">
    <property type="protein sequence ID" value="ETN74352.1"/>
    <property type="molecule type" value="Genomic_DNA"/>
</dbReference>
<proteinExistence type="inferred from homology"/>
<dbReference type="Pfam" id="PF04628">
    <property type="entry name" value="Sedlin_N"/>
    <property type="match status" value="1"/>
</dbReference>
<dbReference type="InterPro" id="IPR004108">
    <property type="entry name" value="Fe_hydrogenase_lsu_C"/>
</dbReference>
<dbReference type="Gene3D" id="3.40.50.1780">
    <property type="match status" value="1"/>
</dbReference>
<sequence>MISYFPVYKDQLKETTEDKTQQALDVKCNHAADLIFEIVAEFQIARHIYRCQIHPQVVCFASFYFGFFIIFLSGHRMGGGAVAFAIFDRDHVRLLNIINDLYQKHTYDLELFIHCSLDIIDEKAPKANEMFLGHLYSNQKYKSYGFITNTGVRMVLVLEANNIDLKDLDVRGIFKRFHTLYCNAISNPFHTFGSEIRSELLDSISGKQLCVVTVSPQSVCSIAVKRQISVPDAAKLIASYFFSKGFHYVIDSSIGRAFSLEAAYQEFCSTSSRPVLVSACPGFVCYAEKSHGAFLLPFLSKVRSPQAMCGALVKDFLSHQFGVLPSAIYHATVMPCFDKKLEASRPDFYVHDSDIRETDCVLSTVEIDCLLDDVQEIVESQESGWLGDFSRGILYGNDGGTSGGFLDVLVRRFAKEHSAEFTEQRIARNVDAVFVSRDGDVILRTARIYGFRNIQNFVRKLKNNNSTYDYVEVMACPSACGNGGAQIRGETANDRERILTSVEKAFAEIKHGSALEIRKIEEAWSELNPEWRTLLYTQYHKVDSNIAQKLQW</sequence>
<dbReference type="SUPFAM" id="SSF64356">
    <property type="entry name" value="SNARE-like"/>
    <property type="match status" value="1"/>
</dbReference>
<dbReference type="OrthoDB" id="10253113at2759"/>
<evidence type="ECO:0000256" key="2">
    <source>
        <dbReference type="ARBA" id="ARBA00006596"/>
    </source>
</evidence>
<evidence type="ECO:0000313" key="8">
    <source>
        <dbReference type="EMBL" id="ETN74352.1"/>
    </source>
</evidence>
<organism evidence="8 9">
    <name type="scientific">Necator americanus</name>
    <name type="common">Human hookworm</name>
    <dbReference type="NCBI Taxonomy" id="51031"/>
    <lineage>
        <taxon>Eukaryota</taxon>
        <taxon>Metazoa</taxon>
        <taxon>Ecdysozoa</taxon>
        <taxon>Nematoda</taxon>
        <taxon>Chromadorea</taxon>
        <taxon>Rhabditida</taxon>
        <taxon>Rhabditina</taxon>
        <taxon>Rhabditomorpha</taxon>
        <taxon>Strongyloidea</taxon>
        <taxon>Ancylostomatidae</taxon>
        <taxon>Bunostominae</taxon>
        <taxon>Necator</taxon>
    </lineage>
</organism>
<keyword evidence="4" id="KW-0931">ER-Golgi transport</keyword>
<dbReference type="STRING" id="51031.W2T062"/>
<name>W2T062_NECAM</name>
<dbReference type="InterPro" id="IPR050340">
    <property type="entry name" value="Cytosolic_Fe-S_CAF"/>
</dbReference>
<comment type="subcellular location">
    <subcellularLocation>
        <location evidence="1">Cytoplasm</location>
        <location evidence="1">Perinuclear region</location>
    </subcellularLocation>
</comment>
<dbReference type="InterPro" id="IPR044760">
    <property type="entry name" value="TRAPPC2L"/>
</dbReference>
<gene>
    <name evidence="8" type="ORF">NECAME_04031</name>
</gene>
<dbReference type="InterPro" id="IPR011012">
    <property type="entry name" value="Longin-like_dom_sf"/>
</dbReference>
<dbReference type="PANTHER" id="PTHR11615">
    <property type="entry name" value="NITRATE, FORMATE, IRON DEHYDROGENASE"/>
    <property type="match status" value="1"/>
</dbReference>
<dbReference type="OMA" id="YTSTIRI"/>
<comment type="function">
    <text evidence="6">Component of the cytosolic iron-sulfur (Fe/S) protein assembly machinery. Required for maturation of extramitochondrial Fe/S proteins.</text>
</comment>
<dbReference type="KEGG" id="nai:NECAME_04031"/>
<feature type="domain" description="Iron hydrogenase large subunit C-terminal" evidence="7">
    <location>
        <begin position="210"/>
        <end position="484"/>
    </location>
</feature>
<dbReference type="GO" id="GO:0048471">
    <property type="term" value="C:perinuclear region of cytoplasm"/>
    <property type="evidence" value="ECO:0007669"/>
    <property type="project" value="UniProtKB-SubCell"/>
</dbReference>
<dbReference type="InterPro" id="IPR006722">
    <property type="entry name" value="Sedlin"/>
</dbReference>
<keyword evidence="9" id="KW-1185">Reference proteome</keyword>
<dbReference type="Proteomes" id="UP000053676">
    <property type="component" value="Unassembled WGS sequence"/>
</dbReference>
<evidence type="ECO:0000313" key="9">
    <source>
        <dbReference type="Proteomes" id="UP000053676"/>
    </source>
</evidence>
<dbReference type="Pfam" id="PF02906">
    <property type="entry name" value="Fe_hyd_lg_C"/>
    <property type="match status" value="1"/>
</dbReference>
<dbReference type="Gene3D" id="3.40.950.10">
    <property type="entry name" value="Fe-only Hydrogenase (Larger Subunit), Chain L, domain 3"/>
    <property type="match status" value="1"/>
</dbReference>
<comment type="similarity">
    <text evidence="3">Belongs to the TRAPP small subunits family. Sedlin subfamily.</text>
</comment>
<dbReference type="AlphaFoldDB" id="W2T062"/>
<protein>
    <recommendedName>
        <fullName evidence="5">Trafficking protein particle complex subunit 2-like protein</fullName>
    </recommendedName>
</protein>
<keyword evidence="4" id="KW-0813">Transport</keyword>
<comment type="similarity">
    <text evidence="2">Belongs to the NARF family.</text>
</comment>
<accession>W2T062</accession>
<reference evidence="9" key="1">
    <citation type="journal article" date="2014" name="Nat. Genet.">
        <title>Genome of the human hookworm Necator americanus.</title>
        <authorList>
            <person name="Tang Y.T."/>
            <person name="Gao X."/>
            <person name="Rosa B.A."/>
            <person name="Abubucker S."/>
            <person name="Hallsworth-Pepin K."/>
            <person name="Martin J."/>
            <person name="Tyagi R."/>
            <person name="Heizer E."/>
            <person name="Zhang X."/>
            <person name="Bhonagiri-Palsikar V."/>
            <person name="Minx P."/>
            <person name="Warren W.C."/>
            <person name="Wang Q."/>
            <person name="Zhan B."/>
            <person name="Hotez P.J."/>
            <person name="Sternberg P.W."/>
            <person name="Dougall A."/>
            <person name="Gaze S.T."/>
            <person name="Mulvenna J."/>
            <person name="Sotillo J."/>
            <person name="Ranganathan S."/>
            <person name="Rabelo E.M."/>
            <person name="Wilson R.K."/>
            <person name="Felgner P.L."/>
            <person name="Bethony J."/>
            <person name="Hawdon J.M."/>
            <person name="Gasser R.B."/>
            <person name="Loukas A."/>
            <person name="Mitreva M."/>
        </authorList>
    </citation>
    <scope>NUCLEOTIDE SEQUENCE [LARGE SCALE GENOMIC DNA]</scope>
</reference>
<evidence type="ECO:0000256" key="5">
    <source>
        <dbReference type="ARBA" id="ARBA00024408"/>
    </source>
</evidence>
<evidence type="ECO:0000256" key="4">
    <source>
        <dbReference type="ARBA" id="ARBA00022892"/>
    </source>
</evidence>
<dbReference type="CDD" id="cd14854">
    <property type="entry name" value="TRAPPC2L"/>
    <property type="match status" value="1"/>
</dbReference>
<evidence type="ECO:0000256" key="3">
    <source>
        <dbReference type="ARBA" id="ARBA00006626"/>
    </source>
</evidence>
<dbReference type="Gene3D" id="3.30.450.70">
    <property type="match status" value="1"/>
</dbReference>